<dbReference type="Pfam" id="PF03051">
    <property type="entry name" value="Peptidase_C1_2"/>
    <property type="match status" value="1"/>
</dbReference>
<dbReference type="InterPro" id="IPR038765">
    <property type="entry name" value="Papain-like_cys_pep_sf"/>
</dbReference>
<evidence type="ECO:0000256" key="2">
    <source>
        <dbReference type="ARBA" id="ARBA00022801"/>
    </source>
</evidence>
<dbReference type="GO" id="GO:0005737">
    <property type="term" value="C:cytoplasm"/>
    <property type="evidence" value="ECO:0007669"/>
    <property type="project" value="TreeGrafter"/>
</dbReference>
<dbReference type="PANTHER" id="PTHR10363">
    <property type="entry name" value="BLEOMYCIN HYDROLASE"/>
    <property type="match status" value="1"/>
</dbReference>
<evidence type="ECO:0000256" key="1">
    <source>
        <dbReference type="ARBA" id="ARBA00022670"/>
    </source>
</evidence>
<gene>
    <name evidence="4" type="ORF">HF295_04290</name>
</gene>
<keyword evidence="3" id="KW-0788">Thiol protease</keyword>
<dbReference type="Gene3D" id="3.90.70.10">
    <property type="entry name" value="Cysteine proteinases"/>
    <property type="match status" value="1"/>
</dbReference>
<sequence>MEKMKDQWIQNWNEELNQDLKHKTLRRALVENDLSKIAIKQERASLNTFRFSKEIETLPVTNQEKTGRCWIMAGLNFIRERIAKKYNLQEFEFSQNYIAFYDKLEKVNYFIESIDDFLNCEKDDRTLQHILSVGIQDGGQWDMFVSLVEKYGLVPKDAMIETKVSSQTYPLNKIINTKLRQYTAKAREIGNVSQLASLKNKP</sequence>
<dbReference type="EMBL" id="CP051151">
    <property type="protein sequence ID" value="QLY40123.1"/>
    <property type="molecule type" value="Genomic_DNA"/>
</dbReference>
<keyword evidence="1" id="KW-0645">Protease</keyword>
<keyword evidence="2" id="KW-0378">Hydrolase</keyword>
<organism evidence="4 5">
    <name type="scientific">Hujiaoplasma nucleasis</name>
    <dbReference type="NCBI Taxonomy" id="2725268"/>
    <lineage>
        <taxon>Bacteria</taxon>
        <taxon>Bacillati</taxon>
        <taxon>Mycoplasmatota</taxon>
        <taxon>Mollicutes</taxon>
        <taxon>Candidatus Izemoplasmatales</taxon>
        <taxon>Hujiaoplasmataceae</taxon>
        <taxon>Hujiaoplasma</taxon>
    </lineage>
</organism>
<keyword evidence="5" id="KW-1185">Reference proteome</keyword>
<proteinExistence type="predicted"/>
<dbReference type="GO" id="GO:0006508">
    <property type="term" value="P:proteolysis"/>
    <property type="evidence" value="ECO:0007669"/>
    <property type="project" value="UniProtKB-KW"/>
</dbReference>
<dbReference type="KEGG" id="tbk:HF295_04290"/>
<dbReference type="PANTHER" id="PTHR10363:SF2">
    <property type="entry name" value="BLEOMYCIN HYDROLASE"/>
    <property type="match status" value="1"/>
</dbReference>
<dbReference type="GO" id="GO:0009636">
    <property type="term" value="P:response to toxic substance"/>
    <property type="evidence" value="ECO:0007669"/>
    <property type="project" value="TreeGrafter"/>
</dbReference>
<accession>A0A7L6N1S6</accession>
<evidence type="ECO:0000256" key="3">
    <source>
        <dbReference type="ARBA" id="ARBA00022807"/>
    </source>
</evidence>
<dbReference type="AlphaFoldDB" id="A0A7L6N1S6"/>
<dbReference type="PROSITE" id="PS00139">
    <property type="entry name" value="THIOL_PROTEASE_CYS"/>
    <property type="match status" value="1"/>
</dbReference>
<protein>
    <recommendedName>
        <fullName evidence="6">Aminopeptidase</fullName>
    </recommendedName>
</protein>
<dbReference type="GO" id="GO:0070005">
    <property type="term" value="F:cysteine-type aminopeptidase activity"/>
    <property type="evidence" value="ECO:0007669"/>
    <property type="project" value="InterPro"/>
</dbReference>
<dbReference type="SUPFAM" id="SSF54001">
    <property type="entry name" value="Cysteine proteinases"/>
    <property type="match status" value="1"/>
</dbReference>
<dbReference type="RefSeq" id="WP_312030945.1">
    <property type="nucleotide sequence ID" value="NZ_CP051151.1"/>
</dbReference>
<reference evidence="4 5" key="1">
    <citation type="submission" date="2020-04" db="EMBL/GenBank/DDBJ databases">
        <authorList>
            <person name="Zheng R.K."/>
            <person name="Sun C.M."/>
        </authorList>
    </citation>
    <scope>NUCLEOTIDE SEQUENCE [LARGE SCALE GENOMIC DNA]</scope>
    <source>
        <strain evidence="5">zrk29</strain>
    </source>
</reference>
<dbReference type="Proteomes" id="UP000512167">
    <property type="component" value="Chromosome"/>
</dbReference>
<dbReference type="GO" id="GO:0043418">
    <property type="term" value="P:homocysteine catabolic process"/>
    <property type="evidence" value="ECO:0007669"/>
    <property type="project" value="TreeGrafter"/>
</dbReference>
<evidence type="ECO:0000313" key="4">
    <source>
        <dbReference type="EMBL" id="QLY40123.1"/>
    </source>
</evidence>
<dbReference type="InterPro" id="IPR000169">
    <property type="entry name" value="Pept_cys_AS"/>
</dbReference>
<dbReference type="InterPro" id="IPR004134">
    <property type="entry name" value="Peptidase_C1B"/>
</dbReference>
<name>A0A7L6N1S6_9MOLU</name>
<evidence type="ECO:0000313" key="5">
    <source>
        <dbReference type="Proteomes" id="UP000512167"/>
    </source>
</evidence>
<evidence type="ECO:0008006" key="6">
    <source>
        <dbReference type="Google" id="ProtNLM"/>
    </source>
</evidence>